<reference evidence="2 3" key="1">
    <citation type="journal article" date="2014" name="Environ. Microbiol.">
        <title>The nitrate-ammonifying and nosZ-carrying bacterium Bacillus vireti is a potent source and sink for nitric and nitrous oxide under high nitrate conditions.</title>
        <authorList>
            <person name="Mania D."/>
            <person name="Heylen K."/>
            <person name="van Spanning R.J."/>
            <person name="Frostegard A."/>
        </authorList>
    </citation>
    <scope>NUCLEOTIDE SEQUENCE [LARGE SCALE GENOMIC DNA]</scope>
    <source>
        <strain evidence="2 3">LMG 21834</strain>
    </source>
</reference>
<evidence type="ECO:0000313" key="3">
    <source>
        <dbReference type="Proteomes" id="UP000018877"/>
    </source>
</evidence>
<evidence type="ECO:0000256" key="1">
    <source>
        <dbReference type="SAM" id="Phobius"/>
    </source>
</evidence>
<dbReference type="Proteomes" id="UP000018877">
    <property type="component" value="Unassembled WGS sequence"/>
</dbReference>
<protein>
    <submittedName>
        <fullName evidence="2">Uncharacterized protein</fullName>
    </submittedName>
</protein>
<name>A0AB94ISF0_9BACI</name>
<comment type="caution">
    <text evidence="2">The sequence shown here is derived from an EMBL/GenBank/DDBJ whole genome shotgun (WGS) entry which is preliminary data.</text>
</comment>
<dbReference type="AlphaFoldDB" id="A0AB94ISF0"/>
<keyword evidence="1" id="KW-0812">Transmembrane</keyword>
<sequence length="81" mass="9161">MLTAAKIPIPKVDEKLKVKAGYWTQVSKTSIVRFFARSLLFQQSGTILFGSFKKTFLCLDMVVFNIVTVIILIKIKMAPHT</sequence>
<feature type="transmembrane region" description="Helical" evidence="1">
    <location>
        <begin position="56"/>
        <end position="75"/>
    </location>
</feature>
<gene>
    <name evidence="2" type="ORF">BAVI_04839</name>
</gene>
<dbReference type="EMBL" id="ALAN01000033">
    <property type="protein sequence ID" value="ETI69995.1"/>
    <property type="molecule type" value="Genomic_DNA"/>
</dbReference>
<keyword evidence="1" id="KW-0472">Membrane</keyword>
<accession>A0AB94ISF0</accession>
<evidence type="ECO:0000313" key="2">
    <source>
        <dbReference type="EMBL" id="ETI69995.1"/>
    </source>
</evidence>
<proteinExistence type="predicted"/>
<organism evidence="2 3">
    <name type="scientific">Neobacillus vireti LMG 21834</name>
    <dbReference type="NCBI Taxonomy" id="1131730"/>
    <lineage>
        <taxon>Bacteria</taxon>
        <taxon>Bacillati</taxon>
        <taxon>Bacillota</taxon>
        <taxon>Bacilli</taxon>
        <taxon>Bacillales</taxon>
        <taxon>Bacillaceae</taxon>
        <taxon>Neobacillus</taxon>
    </lineage>
</organism>
<keyword evidence="1" id="KW-1133">Transmembrane helix</keyword>
<keyword evidence="3" id="KW-1185">Reference proteome</keyword>